<evidence type="ECO:0000256" key="7">
    <source>
        <dbReference type="ARBA" id="ARBA00023163"/>
    </source>
</evidence>
<reference evidence="10 11" key="1">
    <citation type="submission" date="2009-02" db="EMBL/GenBank/DDBJ databases">
        <title>Sequencing of the draft genome and assembly of Dethiobacter alkaliphilus AHT 1.</title>
        <authorList>
            <consortium name="US DOE Joint Genome Institute (JGI-PGF)"/>
            <person name="Lucas S."/>
            <person name="Copeland A."/>
            <person name="Lapidus A."/>
            <person name="Glavina del Rio T."/>
            <person name="Dalin E."/>
            <person name="Tice H."/>
            <person name="Bruce D."/>
            <person name="Goodwin L."/>
            <person name="Pitluck S."/>
            <person name="Larimer F."/>
            <person name="Land M.L."/>
            <person name="Hauser L."/>
            <person name="Muyzer G."/>
        </authorList>
    </citation>
    <scope>NUCLEOTIDE SEQUENCE [LARGE SCALE GENOMIC DNA]</scope>
    <source>
        <strain evidence="10 11">AHT 1</strain>
    </source>
</reference>
<evidence type="ECO:0000256" key="4">
    <source>
        <dbReference type="ARBA" id="ARBA00022833"/>
    </source>
</evidence>
<comment type="caution">
    <text evidence="10">The sequence shown here is derived from an EMBL/GenBank/DDBJ whole genome shotgun (WGS) entry which is preliminary data.</text>
</comment>
<dbReference type="STRING" id="555088.DealDRAFT_1700"/>
<feature type="binding site" evidence="8">
    <location>
        <position position="106"/>
    </location>
    <ligand>
        <name>Zn(2+)</name>
        <dbReference type="ChEBI" id="CHEBI:29105"/>
    </ligand>
</feature>
<dbReference type="SUPFAM" id="SSF46785">
    <property type="entry name" value="Winged helix' DNA-binding domain"/>
    <property type="match status" value="1"/>
</dbReference>
<proteinExistence type="inferred from homology"/>
<evidence type="ECO:0000256" key="3">
    <source>
        <dbReference type="ARBA" id="ARBA00022723"/>
    </source>
</evidence>
<protein>
    <submittedName>
        <fullName evidence="10">Ferric uptake regulator, Fur family</fullName>
    </submittedName>
</protein>
<keyword evidence="6" id="KW-0238">DNA-binding</keyword>
<sequence>MKFKRGDELKQKLERFREQFKEHKMTPQRRVVLQALLENSESHLSAEEVYALAKEIDSEIGLATIYRTLDLLEELNIVHKLHFGDGRSRYELCHVSSEHHHHHLVCLNCNQILEVKEDLLHQLETVIEKEHGFHIIDHRVQFYGYCAQCDKTKSNT</sequence>
<dbReference type="InterPro" id="IPR002481">
    <property type="entry name" value="FUR"/>
</dbReference>
<feature type="binding site" evidence="9">
    <location>
        <position position="100"/>
    </location>
    <ligand>
        <name>Fe cation</name>
        <dbReference type="ChEBI" id="CHEBI:24875"/>
    </ligand>
</feature>
<evidence type="ECO:0000256" key="6">
    <source>
        <dbReference type="ARBA" id="ARBA00023125"/>
    </source>
</evidence>
<dbReference type="GO" id="GO:1900376">
    <property type="term" value="P:regulation of secondary metabolite biosynthetic process"/>
    <property type="evidence" value="ECO:0007669"/>
    <property type="project" value="TreeGrafter"/>
</dbReference>
<evidence type="ECO:0000313" key="11">
    <source>
        <dbReference type="Proteomes" id="UP000006443"/>
    </source>
</evidence>
<dbReference type="EMBL" id="ACJM01000007">
    <property type="protein sequence ID" value="EEG77577.1"/>
    <property type="molecule type" value="Genomic_DNA"/>
</dbReference>
<dbReference type="InterPro" id="IPR036388">
    <property type="entry name" value="WH-like_DNA-bd_sf"/>
</dbReference>
<dbReference type="InterPro" id="IPR036390">
    <property type="entry name" value="WH_DNA-bd_sf"/>
</dbReference>
<feature type="binding site" evidence="8">
    <location>
        <position position="146"/>
    </location>
    <ligand>
        <name>Zn(2+)</name>
        <dbReference type="ChEBI" id="CHEBI:29105"/>
    </ligand>
</feature>
<feature type="binding site" evidence="9">
    <location>
        <position position="138"/>
    </location>
    <ligand>
        <name>Fe cation</name>
        <dbReference type="ChEBI" id="CHEBI:24875"/>
    </ligand>
</feature>
<keyword evidence="9" id="KW-0408">Iron</keyword>
<comment type="cofactor">
    <cofactor evidence="9">
        <name>Mn(2+)</name>
        <dbReference type="ChEBI" id="CHEBI:29035"/>
    </cofactor>
    <cofactor evidence="9">
        <name>Fe(2+)</name>
        <dbReference type="ChEBI" id="CHEBI:29033"/>
    </cofactor>
    <text evidence="9">Binds 1 Mn(2+) or Fe(2+) ion per subunit.</text>
</comment>
<dbReference type="GO" id="GO:0003700">
    <property type="term" value="F:DNA-binding transcription factor activity"/>
    <property type="evidence" value="ECO:0007669"/>
    <property type="project" value="InterPro"/>
</dbReference>
<keyword evidence="4 8" id="KW-0862">Zinc</keyword>
<dbReference type="CDD" id="cd07153">
    <property type="entry name" value="Fur_like"/>
    <property type="match status" value="1"/>
</dbReference>
<evidence type="ECO:0000256" key="2">
    <source>
        <dbReference type="ARBA" id="ARBA00022491"/>
    </source>
</evidence>
<dbReference type="Gene3D" id="1.10.10.10">
    <property type="entry name" value="Winged helix-like DNA-binding domain superfamily/Winged helix DNA-binding domain"/>
    <property type="match status" value="1"/>
</dbReference>
<keyword evidence="2" id="KW-0678">Repressor</keyword>
<feature type="binding site" evidence="8">
    <location>
        <position position="109"/>
    </location>
    <ligand>
        <name>Zn(2+)</name>
        <dbReference type="ChEBI" id="CHEBI:29105"/>
    </ligand>
</feature>
<feature type="binding site" evidence="8">
    <location>
        <position position="149"/>
    </location>
    <ligand>
        <name>Zn(2+)</name>
        <dbReference type="ChEBI" id="CHEBI:29105"/>
    </ligand>
</feature>
<keyword evidence="3 8" id="KW-0479">Metal-binding</keyword>
<dbReference type="GO" id="GO:0045892">
    <property type="term" value="P:negative regulation of DNA-templated transcription"/>
    <property type="evidence" value="ECO:0007669"/>
    <property type="project" value="TreeGrafter"/>
</dbReference>
<keyword evidence="11" id="KW-1185">Reference proteome</keyword>
<comment type="cofactor">
    <cofactor evidence="8">
        <name>Zn(2+)</name>
        <dbReference type="ChEBI" id="CHEBI:29105"/>
    </cofactor>
    <text evidence="8">Binds 1 zinc ion per subunit.</text>
</comment>
<dbReference type="Proteomes" id="UP000006443">
    <property type="component" value="Unassembled WGS sequence"/>
</dbReference>
<evidence type="ECO:0000256" key="8">
    <source>
        <dbReference type="PIRSR" id="PIRSR602481-1"/>
    </source>
</evidence>
<dbReference type="PANTHER" id="PTHR33202:SF7">
    <property type="entry name" value="FERRIC UPTAKE REGULATION PROTEIN"/>
    <property type="match status" value="1"/>
</dbReference>
<dbReference type="PANTHER" id="PTHR33202">
    <property type="entry name" value="ZINC UPTAKE REGULATION PROTEIN"/>
    <property type="match status" value="1"/>
</dbReference>
<accession>C0GGE7</accession>
<keyword evidence="5" id="KW-0805">Transcription regulation</keyword>
<comment type="similarity">
    <text evidence="1">Belongs to the Fur family.</text>
</comment>
<organism evidence="10 11">
    <name type="scientific">Dethiobacter alkaliphilus AHT 1</name>
    <dbReference type="NCBI Taxonomy" id="555088"/>
    <lineage>
        <taxon>Bacteria</taxon>
        <taxon>Bacillati</taxon>
        <taxon>Bacillota</taxon>
        <taxon>Dethiobacteria</taxon>
        <taxon>Dethiobacterales</taxon>
        <taxon>Dethiobacteraceae</taxon>
        <taxon>Dethiobacter</taxon>
    </lineage>
</organism>
<name>C0GGE7_DETAL</name>
<evidence type="ECO:0000256" key="5">
    <source>
        <dbReference type="ARBA" id="ARBA00023015"/>
    </source>
</evidence>
<dbReference type="eggNOG" id="COG0735">
    <property type="taxonomic scope" value="Bacteria"/>
</dbReference>
<evidence type="ECO:0000313" key="10">
    <source>
        <dbReference type="EMBL" id="EEG77577.1"/>
    </source>
</evidence>
<dbReference type="AlphaFoldDB" id="C0GGE7"/>
<evidence type="ECO:0000256" key="9">
    <source>
        <dbReference type="PIRSR" id="PIRSR602481-2"/>
    </source>
</evidence>
<dbReference type="InterPro" id="IPR043135">
    <property type="entry name" value="Fur_C"/>
</dbReference>
<dbReference type="GO" id="GO:0008270">
    <property type="term" value="F:zinc ion binding"/>
    <property type="evidence" value="ECO:0007669"/>
    <property type="project" value="TreeGrafter"/>
</dbReference>
<gene>
    <name evidence="10" type="ORF">DealDRAFT_1700</name>
</gene>
<keyword evidence="7" id="KW-0804">Transcription</keyword>
<dbReference type="Pfam" id="PF01475">
    <property type="entry name" value="FUR"/>
    <property type="match status" value="1"/>
</dbReference>
<dbReference type="Gene3D" id="3.30.1490.190">
    <property type="match status" value="1"/>
</dbReference>
<dbReference type="FunFam" id="1.10.10.10:FF:000051">
    <property type="entry name" value="Fur family transcriptional regulator"/>
    <property type="match status" value="1"/>
</dbReference>
<dbReference type="GO" id="GO:0000976">
    <property type="term" value="F:transcription cis-regulatory region binding"/>
    <property type="evidence" value="ECO:0007669"/>
    <property type="project" value="TreeGrafter"/>
</dbReference>
<evidence type="ECO:0000256" key="1">
    <source>
        <dbReference type="ARBA" id="ARBA00007957"/>
    </source>
</evidence>